<organism evidence="2 4">
    <name type="scientific">Vulpes vulpes</name>
    <name type="common">Red fox</name>
    <dbReference type="NCBI Taxonomy" id="9627"/>
    <lineage>
        <taxon>Eukaryota</taxon>
        <taxon>Metazoa</taxon>
        <taxon>Chordata</taxon>
        <taxon>Craniata</taxon>
        <taxon>Vertebrata</taxon>
        <taxon>Euteleostomi</taxon>
        <taxon>Mammalia</taxon>
        <taxon>Eutheria</taxon>
        <taxon>Laurasiatheria</taxon>
        <taxon>Carnivora</taxon>
        <taxon>Caniformia</taxon>
        <taxon>Canidae</taxon>
        <taxon>Vulpes</taxon>
    </lineage>
</organism>
<evidence type="ECO:0000313" key="2">
    <source>
        <dbReference type="Proteomes" id="UP001652641"/>
    </source>
</evidence>
<protein>
    <submittedName>
        <fullName evidence="3 4">Uncharacterized protein isoform X2</fullName>
    </submittedName>
</protein>
<accession>A0ABM5B8K1</accession>
<dbReference type="RefSeq" id="XP_072623364.1">
    <property type="nucleotide sequence ID" value="XM_072767263.1"/>
</dbReference>
<gene>
    <name evidence="3 4 5" type="primary">LOC112935273</name>
</gene>
<dbReference type="Proteomes" id="UP001652641">
    <property type="component" value="Chromosome 8"/>
</dbReference>
<dbReference type="GeneID" id="112935273"/>
<feature type="region of interest" description="Disordered" evidence="1">
    <location>
        <begin position="30"/>
        <end position="114"/>
    </location>
</feature>
<evidence type="ECO:0000313" key="4">
    <source>
        <dbReference type="RefSeq" id="XP_072623365.1"/>
    </source>
</evidence>
<keyword evidence="2" id="KW-1185">Reference proteome</keyword>
<name>A0ABM5B8K1_VULVU</name>
<dbReference type="RefSeq" id="XP_072623366.1">
    <property type="nucleotide sequence ID" value="XM_072767265.1"/>
</dbReference>
<proteinExistence type="predicted"/>
<evidence type="ECO:0000256" key="1">
    <source>
        <dbReference type="SAM" id="MobiDB-lite"/>
    </source>
</evidence>
<evidence type="ECO:0000313" key="3">
    <source>
        <dbReference type="RefSeq" id="XP_072623364.1"/>
    </source>
</evidence>
<sequence length="240" mass="25670">MRSSKLPHFCSVSNPSLLLRLRPDLSAKVAGKRQGNAPPWSSMCAKWQPGAGGWGAGGRLQGGQRGNRDRGPAVGCGGDENAREGIRNPPQPCTRHPPAASDTPPPRPPASYGVRRGRHYARGITVSQPPRQPHGLAVLTASTATPLTGPWPLTSSVPPVTRHDAGPRARRFQLAVPRERGIQKQRNPVSGQRSRRHYEEESGFALIYAAAASLCACVISTFCAAQRSWAETAEGRRGGN</sequence>
<feature type="compositionally biased region" description="Gly residues" evidence="1">
    <location>
        <begin position="50"/>
        <end position="65"/>
    </location>
</feature>
<reference evidence="3 4" key="1">
    <citation type="submission" date="2025-05" db="UniProtKB">
        <authorList>
            <consortium name="RefSeq"/>
        </authorList>
    </citation>
    <scope>IDENTIFICATION</scope>
    <source>
        <tissue evidence="3 4">Cell line</tissue>
    </source>
</reference>
<evidence type="ECO:0000313" key="5">
    <source>
        <dbReference type="RefSeq" id="XP_072623366.1"/>
    </source>
</evidence>
<dbReference type="RefSeq" id="XP_072623365.1">
    <property type="nucleotide sequence ID" value="XM_072767264.1"/>
</dbReference>